<evidence type="ECO:0000259" key="9">
    <source>
        <dbReference type="PROSITE" id="PS51635"/>
    </source>
</evidence>
<dbReference type="EC" id="3.1.1.4" evidence="1"/>
<dbReference type="PANTHER" id="PTHR10039">
    <property type="entry name" value="AMELOGENIN"/>
    <property type="match status" value="1"/>
</dbReference>
<dbReference type="PROSITE" id="PS50088">
    <property type="entry name" value="ANK_REPEAT"/>
    <property type="match status" value="1"/>
</dbReference>
<accession>A0AAN6XZJ6</accession>
<dbReference type="Pfam" id="PF24883">
    <property type="entry name" value="NPHP3_N"/>
    <property type="match status" value="1"/>
</dbReference>
<feature type="active site" description="Nucleophile" evidence="7">
    <location>
        <position position="59"/>
    </location>
</feature>
<reference evidence="10" key="1">
    <citation type="journal article" date="2023" name="Mol. Phylogenet. Evol.">
        <title>Genome-scale phylogeny and comparative genomics of the fungal order Sordariales.</title>
        <authorList>
            <person name="Hensen N."/>
            <person name="Bonometti L."/>
            <person name="Westerberg I."/>
            <person name="Brannstrom I.O."/>
            <person name="Guillou S."/>
            <person name="Cros-Aarteil S."/>
            <person name="Calhoun S."/>
            <person name="Haridas S."/>
            <person name="Kuo A."/>
            <person name="Mondo S."/>
            <person name="Pangilinan J."/>
            <person name="Riley R."/>
            <person name="LaButti K."/>
            <person name="Andreopoulos B."/>
            <person name="Lipzen A."/>
            <person name="Chen C."/>
            <person name="Yan M."/>
            <person name="Daum C."/>
            <person name="Ng V."/>
            <person name="Clum A."/>
            <person name="Steindorff A."/>
            <person name="Ohm R.A."/>
            <person name="Martin F."/>
            <person name="Silar P."/>
            <person name="Natvig D.O."/>
            <person name="Lalanne C."/>
            <person name="Gautier V."/>
            <person name="Ament-Velasquez S.L."/>
            <person name="Kruys A."/>
            <person name="Hutchinson M.I."/>
            <person name="Powell A.J."/>
            <person name="Barry K."/>
            <person name="Miller A.N."/>
            <person name="Grigoriev I.V."/>
            <person name="Debuchy R."/>
            <person name="Gladieux P."/>
            <person name="Hiltunen Thoren M."/>
            <person name="Johannesson H."/>
        </authorList>
    </citation>
    <scope>NUCLEOTIDE SEQUENCE</scope>
    <source>
        <strain evidence="10">PSN293</strain>
    </source>
</reference>
<dbReference type="SUPFAM" id="SSF50978">
    <property type="entry name" value="WD40 repeat-like"/>
    <property type="match status" value="1"/>
</dbReference>
<evidence type="ECO:0000256" key="1">
    <source>
        <dbReference type="ARBA" id="ARBA00013278"/>
    </source>
</evidence>
<keyword evidence="3 7" id="KW-0443">Lipid metabolism</keyword>
<reference evidence="10" key="2">
    <citation type="submission" date="2023-05" db="EMBL/GenBank/DDBJ databases">
        <authorList>
            <consortium name="Lawrence Berkeley National Laboratory"/>
            <person name="Steindorff A."/>
            <person name="Hensen N."/>
            <person name="Bonometti L."/>
            <person name="Westerberg I."/>
            <person name="Brannstrom I.O."/>
            <person name="Guillou S."/>
            <person name="Cros-Aarteil S."/>
            <person name="Calhoun S."/>
            <person name="Haridas S."/>
            <person name="Kuo A."/>
            <person name="Mondo S."/>
            <person name="Pangilinan J."/>
            <person name="Riley R."/>
            <person name="Labutti K."/>
            <person name="Andreopoulos B."/>
            <person name="Lipzen A."/>
            <person name="Chen C."/>
            <person name="Yanf M."/>
            <person name="Daum C."/>
            <person name="Ng V."/>
            <person name="Clum A."/>
            <person name="Ohm R."/>
            <person name="Martin F."/>
            <person name="Silar P."/>
            <person name="Natvig D."/>
            <person name="Lalanne C."/>
            <person name="Gautier V."/>
            <person name="Ament-Velasquez S.L."/>
            <person name="Kruys A."/>
            <person name="Hutchinson M.I."/>
            <person name="Powell A.J."/>
            <person name="Barry K."/>
            <person name="Miller A.N."/>
            <person name="Grigoriev I.V."/>
            <person name="Debuchy R."/>
            <person name="Gladieux P."/>
            <person name="Thoren M.H."/>
            <person name="Johannesson H."/>
        </authorList>
    </citation>
    <scope>NUCLEOTIDE SEQUENCE</scope>
    <source>
        <strain evidence="10">PSN293</strain>
    </source>
</reference>
<keyword evidence="7" id="KW-0442">Lipid degradation</keyword>
<feature type="short sequence motif" description="GXSXG" evidence="7">
    <location>
        <begin position="57"/>
        <end position="61"/>
    </location>
</feature>
<dbReference type="Proteomes" id="UP001301769">
    <property type="component" value="Unassembled WGS sequence"/>
</dbReference>
<evidence type="ECO:0000313" key="11">
    <source>
        <dbReference type="Proteomes" id="UP001301769"/>
    </source>
</evidence>
<dbReference type="InterPro" id="IPR016035">
    <property type="entry name" value="Acyl_Trfase/lysoPLipase"/>
</dbReference>
<dbReference type="InterPro" id="IPR036770">
    <property type="entry name" value="Ankyrin_rpt-contain_sf"/>
</dbReference>
<dbReference type="SUPFAM" id="SSF52151">
    <property type="entry name" value="FabD/lysophospholipase-like"/>
    <property type="match status" value="1"/>
</dbReference>
<evidence type="ECO:0000256" key="6">
    <source>
        <dbReference type="PROSITE-ProRule" id="PRU00221"/>
    </source>
</evidence>
<keyword evidence="6" id="KW-0853">WD repeat</keyword>
<dbReference type="InterPro" id="IPR001680">
    <property type="entry name" value="WD40_rpt"/>
</dbReference>
<evidence type="ECO:0000256" key="2">
    <source>
        <dbReference type="ARBA" id="ARBA00022737"/>
    </source>
</evidence>
<feature type="repeat" description="ANK" evidence="5">
    <location>
        <begin position="1087"/>
        <end position="1119"/>
    </location>
</feature>
<dbReference type="EMBL" id="MU858199">
    <property type="protein sequence ID" value="KAK4209609.1"/>
    <property type="molecule type" value="Genomic_DNA"/>
</dbReference>
<dbReference type="GO" id="GO:0046486">
    <property type="term" value="P:glycerolipid metabolic process"/>
    <property type="evidence" value="ECO:0007669"/>
    <property type="project" value="UniProtKB-ARBA"/>
</dbReference>
<dbReference type="InterPro" id="IPR027417">
    <property type="entry name" value="P-loop_NTPase"/>
</dbReference>
<dbReference type="PROSITE" id="PS50837">
    <property type="entry name" value="NACHT"/>
    <property type="match status" value="1"/>
</dbReference>
<dbReference type="PROSITE" id="PS50297">
    <property type="entry name" value="ANK_REP_REGION"/>
    <property type="match status" value="1"/>
</dbReference>
<dbReference type="SUPFAM" id="SSF48403">
    <property type="entry name" value="Ankyrin repeat"/>
    <property type="match status" value="1"/>
</dbReference>
<feature type="short sequence motif" description="DGA/G" evidence="7">
    <location>
        <begin position="206"/>
        <end position="208"/>
    </location>
</feature>
<dbReference type="Gene3D" id="2.130.10.10">
    <property type="entry name" value="YVTN repeat-like/Quinoprotein amine dehydrogenase"/>
    <property type="match status" value="2"/>
</dbReference>
<dbReference type="GO" id="GO:0016042">
    <property type="term" value="P:lipid catabolic process"/>
    <property type="evidence" value="ECO:0007669"/>
    <property type="project" value="UniProtKB-UniRule"/>
</dbReference>
<evidence type="ECO:0000256" key="7">
    <source>
        <dbReference type="PROSITE-ProRule" id="PRU01161"/>
    </source>
</evidence>
<feature type="short sequence motif" description="GXGXXG" evidence="7">
    <location>
        <begin position="21"/>
        <end position="26"/>
    </location>
</feature>
<dbReference type="GO" id="GO:0004623">
    <property type="term" value="F:phospholipase A2 activity"/>
    <property type="evidence" value="ECO:0007669"/>
    <property type="project" value="UniProtKB-EC"/>
</dbReference>
<protein>
    <recommendedName>
        <fullName evidence="1">phospholipase A2</fullName>
        <ecNumber evidence="1">3.1.1.4</ecNumber>
    </recommendedName>
</protein>
<dbReference type="SMART" id="SM00248">
    <property type="entry name" value="ANK"/>
    <property type="match status" value="7"/>
</dbReference>
<gene>
    <name evidence="10" type="ORF">QBC37DRAFT_323652</name>
</gene>
<name>A0AAN6XZJ6_9PEZI</name>
<dbReference type="CDD" id="cd07216">
    <property type="entry name" value="Pat17_PNPLA8_PNPLA9_like3"/>
    <property type="match status" value="1"/>
</dbReference>
<dbReference type="InterPro" id="IPR002110">
    <property type="entry name" value="Ankyrin_rpt"/>
</dbReference>
<dbReference type="InterPro" id="IPR056884">
    <property type="entry name" value="NPHP3-like_N"/>
</dbReference>
<evidence type="ECO:0000256" key="5">
    <source>
        <dbReference type="PROSITE-ProRule" id="PRU00023"/>
    </source>
</evidence>
<evidence type="ECO:0000256" key="4">
    <source>
        <dbReference type="ARBA" id="ARBA00023422"/>
    </source>
</evidence>
<evidence type="ECO:0000313" key="10">
    <source>
        <dbReference type="EMBL" id="KAK4209609.1"/>
    </source>
</evidence>
<keyword evidence="11" id="KW-1185">Reference proteome</keyword>
<proteinExistence type="predicted"/>
<keyword evidence="7" id="KW-0378">Hydrolase</keyword>
<dbReference type="InterPro" id="IPR015943">
    <property type="entry name" value="WD40/YVTN_repeat-like_dom_sf"/>
</dbReference>
<feature type="repeat" description="WD" evidence="6">
    <location>
        <begin position="1380"/>
        <end position="1421"/>
    </location>
</feature>
<keyword evidence="2" id="KW-0677">Repeat</keyword>
<dbReference type="Pfam" id="PF12796">
    <property type="entry name" value="Ank_2"/>
    <property type="match status" value="3"/>
</dbReference>
<dbReference type="SMART" id="SM00320">
    <property type="entry name" value="WD40"/>
    <property type="match status" value="6"/>
</dbReference>
<dbReference type="Pfam" id="PF01734">
    <property type="entry name" value="Patatin"/>
    <property type="match status" value="1"/>
</dbReference>
<dbReference type="Gene3D" id="1.25.40.20">
    <property type="entry name" value="Ankyrin repeat-containing domain"/>
    <property type="match status" value="2"/>
</dbReference>
<dbReference type="PANTHER" id="PTHR10039:SF16">
    <property type="entry name" value="GPI INOSITOL-DEACYLASE"/>
    <property type="match status" value="1"/>
</dbReference>
<comment type="caution">
    <text evidence="10">The sequence shown here is derived from an EMBL/GenBank/DDBJ whole genome shotgun (WGS) entry which is preliminary data.</text>
</comment>
<organism evidence="10 11">
    <name type="scientific">Rhypophila decipiens</name>
    <dbReference type="NCBI Taxonomy" id="261697"/>
    <lineage>
        <taxon>Eukaryota</taxon>
        <taxon>Fungi</taxon>
        <taxon>Dikarya</taxon>
        <taxon>Ascomycota</taxon>
        <taxon>Pezizomycotina</taxon>
        <taxon>Sordariomycetes</taxon>
        <taxon>Sordariomycetidae</taxon>
        <taxon>Sordariales</taxon>
        <taxon>Naviculisporaceae</taxon>
        <taxon>Rhypophila</taxon>
    </lineage>
</organism>
<feature type="domain" description="PNPLA" evidence="9">
    <location>
        <begin position="17"/>
        <end position="219"/>
    </location>
</feature>
<keyword evidence="5" id="KW-0040">ANK repeat</keyword>
<sequence>MSWKASYYDEQGSVRLLSLDGGGIRGLSSLIILKHLMEKVDPNNPPKPCDYFQLIGGTSTGGLIAIMLGRLRMSVDECIEKYLQLSAEAFKLKRSKLNLVAKGKDFWKADGKYRSETLATEFRKAAMELEEDPDALLFTPDTSCRVFVCANSKTLSQPVLIRSYKTDSSVNYISTAKCRIWEAARATSAASTFFDPIQIGTQQFVDGATGMNNPVERVLSEAKAIWLDDARDRIQCLVSIGTGVPPLKDFGGNLAEIANTLKSLATDTQRTAERFYQNHAELGVGDGRYFRFNVDNSGLSDVRLDEQEKKEQIVAATEMYLEQGHTQSLVSDFLRARAPQDGSVPATMRNTYLEWLPFIDTRQQHNTARSLRQSRATGRWFLDGEPFQRWSNTAHENGQGPGSTLMWLHAPAGSGKTVLTSAIIDHIERQTLGELAFFYLSFEGKDRNSGTVDLWHFKSTLLVQILRAAILPDPRRPSDFLVPASFQRLYKKYRPSRNPTMEDLDATLWGLLASYLSAAPSKNSSRPFYIVVDGLDEYSGIAARREMVAFLADILTEFPVNIHILVTSRPEPDILAAITAIKPAAPAQVITLAFDKETINNDIKKHLSHLIKTGFDPSYDAWSDELKDQVITELTEQADGVFRWADLQVRALAGKEREKDVRKALKRLPKGLEETYERMLRRIQDADESEEAIVVLSWLACAKRPLSLAEVSELVAFEVENTDNGTSTTSSTSGDEELEDDGDSLVIFDPSARYKNPDSLRRILAGLVTFTELERLLLWDEQDQPDDSRANRTVVTVVTFAHFSVKQYLQGQNPVPARFRLDPVACNRFVFRCCLAYMEHYDDVAGNGKGVAATSKTGSKLGGSKSSRPPYPLLLYTWQHTGAHALEVYSKTIQGRGTKQARDDATVGTTELIEEYFREQARGFSLTLSARYAVLWAHTAFREKPKEQKLLLSLIKKESGLTSIVGDSTNGSCPWAIVFPCLDLLDNNDRSIAFVIAALAEPSLMQLMLDVGMNAGMLADPRSQETLLHVLSSGEGYLESILRCLPAFGHDGQRLQDIPKITDGQSIAETIQKLIASGCRLDAQDREGRIPLHSAAWAGHTSTVRYLLAHHIRADAEEMDRNGGLGVKPHERRDSMGRTPFFLAVSRGHLETCETLLESMDHPAKDMNISDNKGRTPLIEAAAMRRTSVVRFLLSRPEVNVNQKDKRGRTALLWAMWSGGKHDVDFLLAHSAIDPNTVDAEGWNMLICAAERGHDELVRNIVLRPDKVDINHRDLHGRTALSWAAFRGHIAVVEILMQQPHAEIEARDRLGCSPLDWARFKGHDKVAELLINDHQHISDPKQSTTSFLDFSKTSDSPMTAWSKSGTMDVHLKQTISFPANKSWSEEVWCTSFSHDGRRVAVAGRANFVDIWDMSSGQLESTLETPAHVTRVSWSPDDSLIVTCTLHGALVWEAENACTVQPGLVRLKDVLGFDDYPTTSCVWAPDNKWFILGSPHPNTSLWREVLDGDGDEKADTVSLKSQWHNNNVFDRVEEMEWLVGGKTMAVAKEEQIALLEIDGRNAGRDIILESRIVGMCVSRDSRVLLAGCASGVLVLVGLVNDPMKIVARYLGTKGGEYKQFCSFGGGVMGEDFVLTGSEDGSILIWSKETTELIVRLESQHLPRCNTVAWSPIDPSLFVSGGDDFTWKIWQVRGLEASSSVATSEQDEEDHEKGWANQADLEHLKL</sequence>
<dbReference type="InterPro" id="IPR007111">
    <property type="entry name" value="NACHT_NTPase"/>
</dbReference>
<dbReference type="Pfam" id="PF00400">
    <property type="entry name" value="WD40"/>
    <property type="match status" value="2"/>
</dbReference>
<evidence type="ECO:0000259" key="8">
    <source>
        <dbReference type="PROSITE" id="PS50837"/>
    </source>
</evidence>
<dbReference type="InterPro" id="IPR002641">
    <property type="entry name" value="PNPLA_dom"/>
</dbReference>
<dbReference type="PROSITE" id="PS51635">
    <property type="entry name" value="PNPLA"/>
    <property type="match status" value="1"/>
</dbReference>
<dbReference type="InterPro" id="IPR036322">
    <property type="entry name" value="WD40_repeat_dom_sf"/>
</dbReference>
<dbReference type="Gene3D" id="3.40.1090.10">
    <property type="entry name" value="Cytosolic phospholipase A2 catalytic domain"/>
    <property type="match status" value="1"/>
</dbReference>
<comment type="catalytic activity">
    <reaction evidence="4">
        <text>a 1,2-diacyl-sn-glycero-3-phosphocholine + H2O = a 1-acyl-sn-glycero-3-phosphocholine + a fatty acid + H(+)</text>
        <dbReference type="Rhea" id="RHEA:15801"/>
        <dbReference type="ChEBI" id="CHEBI:15377"/>
        <dbReference type="ChEBI" id="CHEBI:15378"/>
        <dbReference type="ChEBI" id="CHEBI:28868"/>
        <dbReference type="ChEBI" id="CHEBI:57643"/>
        <dbReference type="ChEBI" id="CHEBI:58168"/>
        <dbReference type="EC" id="3.1.1.4"/>
    </reaction>
    <physiologicalReaction direction="left-to-right" evidence="4">
        <dbReference type="Rhea" id="RHEA:15802"/>
    </physiologicalReaction>
</comment>
<dbReference type="PROSITE" id="PS50082">
    <property type="entry name" value="WD_REPEATS_2"/>
    <property type="match status" value="1"/>
</dbReference>
<dbReference type="SUPFAM" id="SSF52540">
    <property type="entry name" value="P-loop containing nucleoside triphosphate hydrolases"/>
    <property type="match status" value="1"/>
</dbReference>
<feature type="domain" description="NACHT" evidence="8">
    <location>
        <begin position="404"/>
        <end position="570"/>
    </location>
</feature>
<evidence type="ECO:0000256" key="3">
    <source>
        <dbReference type="ARBA" id="ARBA00023098"/>
    </source>
</evidence>
<dbReference type="Gene3D" id="3.40.50.300">
    <property type="entry name" value="P-loop containing nucleotide triphosphate hydrolases"/>
    <property type="match status" value="1"/>
</dbReference>
<feature type="active site" description="Proton acceptor" evidence="7">
    <location>
        <position position="206"/>
    </location>
</feature>